<protein>
    <submittedName>
        <fullName evidence="3">TIGR02677 family protein</fullName>
    </submittedName>
</protein>
<dbReference type="RefSeq" id="WP_006236423.1">
    <property type="nucleotide sequence ID" value="NZ_JH636049.1"/>
</dbReference>
<dbReference type="AlphaFoldDB" id="I0UWT1"/>
<keyword evidence="1" id="KW-0175">Coiled coil</keyword>
<evidence type="ECO:0000313" key="4">
    <source>
        <dbReference type="Proteomes" id="UP000004691"/>
    </source>
</evidence>
<evidence type="ECO:0000313" key="3">
    <source>
        <dbReference type="EMBL" id="EID52334.1"/>
    </source>
</evidence>
<dbReference type="eggNOG" id="ENOG502Z7IU">
    <property type="taxonomic scope" value="Bacteria"/>
</dbReference>
<feature type="compositionally biased region" description="Acidic residues" evidence="2">
    <location>
        <begin position="500"/>
        <end position="510"/>
    </location>
</feature>
<name>I0UWT1_9PSEU</name>
<dbReference type="OrthoDB" id="5508807at2"/>
<organism evidence="3 4">
    <name type="scientific">Saccharomonospora xinjiangensis XJ-54</name>
    <dbReference type="NCBI Taxonomy" id="882086"/>
    <lineage>
        <taxon>Bacteria</taxon>
        <taxon>Bacillati</taxon>
        <taxon>Actinomycetota</taxon>
        <taxon>Actinomycetes</taxon>
        <taxon>Pseudonocardiales</taxon>
        <taxon>Pseudonocardiaceae</taxon>
        <taxon>Saccharomonospora</taxon>
    </lineage>
</organism>
<dbReference type="Proteomes" id="UP000004691">
    <property type="component" value="Unassembled WGS sequence"/>
</dbReference>
<evidence type="ECO:0000256" key="1">
    <source>
        <dbReference type="SAM" id="Coils"/>
    </source>
</evidence>
<dbReference type="Pfam" id="PF09660">
    <property type="entry name" value="DUF2397"/>
    <property type="match status" value="1"/>
</dbReference>
<accession>I0UWT1</accession>
<feature type="coiled-coil region" evidence="1">
    <location>
        <begin position="156"/>
        <end position="183"/>
    </location>
</feature>
<keyword evidence="4" id="KW-1185">Reference proteome</keyword>
<sequence>MERIPPELFRFSVGENADTYTAILRAFAEANERLETSLSLDEVQQRLRTVGWFGALPNDDLARALQKLRDWQLIDVIQNHAENYRTAEEYERRNLQYSLTKRGEAAFAGVQHALTVLASTGALQTAVLDAIADRLAELHRLLTDPTAIDRKIFTTLTELENHLDALRTNTKQFNGELQRLLRAESADLMTFREVKTATVAYLEEFLTNLDQRAHAIAAGITHLESDGSDVLHKRALAGADLPPSPGNDIRASWLALRRSRWAGLRAWFLPEDDTPPRVEQLHVVARRAIVTLLQVLDRIAESRHRAGSAVADFRELARWFALAPTENDLHRLFSAAFGLGSARHAHLAHPDPELVSASAPWQEAPPVPVSPLLRTAGRIEKVARTGKVRDVAALKQQRAERARAQRRQLRRAWRQLVTGGPVRLSAFAELDHDPFERLLDLLGRALATQPDTSGTRRAATTDGRVEIVLLPPPDEAQAVLRTPRGVFTGPDYIVDVSTPDTDDAAEEATA</sequence>
<evidence type="ECO:0000256" key="2">
    <source>
        <dbReference type="SAM" id="MobiDB-lite"/>
    </source>
</evidence>
<dbReference type="NCBIfam" id="TIGR02677">
    <property type="entry name" value="TIGR02677 family protein"/>
    <property type="match status" value="1"/>
</dbReference>
<dbReference type="STRING" id="882086.SacxiDRAFT_0047"/>
<proteinExistence type="predicted"/>
<reference evidence="3 4" key="1">
    <citation type="submission" date="2012-01" db="EMBL/GenBank/DDBJ databases">
        <title>Improved High-Quality Draft sequence of Saccharomonospora xinjiangensis XJ-54.</title>
        <authorList>
            <consortium name="US DOE Joint Genome Institute"/>
            <person name="Lucas S."/>
            <person name="Han J."/>
            <person name="Lapidus A."/>
            <person name="Cheng J.-F."/>
            <person name="Goodwin L."/>
            <person name="Pitluck S."/>
            <person name="Peters L."/>
            <person name="Mikhailova N."/>
            <person name="Teshima H."/>
            <person name="Detter J.C."/>
            <person name="Han C."/>
            <person name="Tapia R."/>
            <person name="Land M."/>
            <person name="Hauser L."/>
            <person name="Kyrpides N."/>
            <person name="Ivanova N."/>
            <person name="Pagani I."/>
            <person name="Brambilla E.-M."/>
            <person name="Klenk H.-P."/>
            <person name="Woyke T."/>
        </authorList>
    </citation>
    <scope>NUCLEOTIDE SEQUENCE [LARGE SCALE GENOMIC DNA]</scope>
    <source>
        <strain evidence="3 4">XJ-54</strain>
    </source>
</reference>
<feature type="region of interest" description="Disordered" evidence="2">
    <location>
        <begin position="491"/>
        <end position="510"/>
    </location>
</feature>
<gene>
    <name evidence="3" type="ORF">SacxiDRAFT_0047</name>
</gene>
<dbReference type="EMBL" id="JH636049">
    <property type="protein sequence ID" value="EID52334.1"/>
    <property type="molecule type" value="Genomic_DNA"/>
</dbReference>
<dbReference type="InterPro" id="IPR013493">
    <property type="entry name" value="CHP02677"/>
</dbReference>
<dbReference type="HOGENOM" id="CLU_031541_0_0_11"/>